<dbReference type="HOGENOM" id="CLU_1746592_0_0_3"/>
<evidence type="ECO:0000313" key="2">
    <source>
        <dbReference type="EMBL" id="ACL43897.1"/>
    </source>
</evidence>
<dbReference type="InterPro" id="IPR022017">
    <property type="entry name" value="BFA1-like_DUF3598"/>
</dbReference>
<feature type="domain" description="DUF3598" evidence="1">
    <location>
        <begin position="19"/>
        <end position="154"/>
    </location>
</feature>
<sequence length="161" mass="17909">MEPAHPSPLTSTPNTVPEIFLRHIGTWEGEYIKTDTRGQFLRSFRGSFTIAITGTSYHQVNRYQYADGSQLQLDFAGEFVNGILQMTSTSYSDFAAIAWDAGQDTICFKATKTQEGALITFIETITLLSDGHRVRSTHALKDGQFDGISFIEEIRLPVPIA</sequence>
<dbReference type="Pfam" id="PF12204">
    <property type="entry name" value="DUF3598_N"/>
    <property type="match status" value="1"/>
</dbReference>
<dbReference type="eggNOG" id="ENOG5033NN2">
    <property type="taxonomic scope" value="Bacteria"/>
</dbReference>
<name>B8HPN6_CYAP4</name>
<protein>
    <recommendedName>
        <fullName evidence="1">DUF3598 domain-containing protein</fullName>
    </recommendedName>
</protein>
<accession>B8HPN6</accession>
<dbReference type="AlphaFoldDB" id="B8HPN6"/>
<organism evidence="2">
    <name type="scientific">Cyanothece sp. (strain PCC 7425 / ATCC 29141)</name>
    <dbReference type="NCBI Taxonomy" id="395961"/>
    <lineage>
        <taxon>Bacteria</taxon>
        <taxon>Bacillati</taxon>
        <taxon>Cyanobacteriota</taxon>
        <taxon>Cyanophyceae</taxon>
        <taxon>Gomontiellales</taxon>
        <taxon>Cyanothecaceae</taxon>
        <taxon>Cyanothece</taxon>
    </lineage>
</organism>
<dbReference type="Gene3D" id="2.40.128.20">
    <property type="match status" value="1"/>
</dbReference>
<dbReference type="KEGG" id="cyn:Cyan7425_1527"/>
<proteinExistence type="predicted"/>
<dbReference type="EMBL" id="CP001344">
    <property type="protein sequence ID" value="ACL43897.1"/>
    <property type="molecule type" value="Genomic_DNA"/>
</dbReference>
<gene>
    <name evidence="2" type="ordered locus">Cyan7425_1527</name>
</gene>
<dbReference type="OrthoDB" id="457594at2"/>
<evidence type="ECO:0000259" key="1">
    <source>
        <dbReference type="Pfam" id="PF12204"/>
    </source>
</evidence>
<dbReference type="InterPro" id="IPR012674">
    <property type="entry name" value="Calycin"/>
</dbReference>
<reference evidence="2" key="1">
    <citation type="submission" date="2009-01" db="EMBL/GenBank/DDBJ databases">
        <title>Complete sequence of chromosome Cyanothece sp. PCC 7425.</title>
        <authorList>
            <consortium name="US DOE Joint Genome Institute"/>
            <person name="Lucas S."/>
            <person name="Copeland A."/>
            <person name="Lapidus A."/>
            <person name="Glavina del Rio T."/>
            <person name="Dalin E."/>
            <person name="Tice H."/>
            <person name="Bruce D."/>
            <person name="Goodwin L."/>
            <person name="Pitluck S."/>
            <person name="Sims D."/>
            <person name="Meineke L."/>
            <person name="Brettin T."/>
            <person name="Detter J.C."/>
            <person name="Han C."/>
            <person name="Larimer F."/>
            <person name="Land M."/>
            <person name="Hauser L."/>
            <person name="Kyrpides N."/>
            <person name="Ovchinnikova G."/>
            <person name="Liberton M."/>
            <person name="Stoeckel J."/>
            <person name="Banerjee A."/>
            <person name="Singh A."/>
            <person name="Page L."/>
            <person name="Sato H."/>
            <person name="Zhao L."/>
            <person name="Sherman L."/>
            <person name="Pakrasi H."/>
            <person name="Richardson P."/>
        </authorList>
    </citation>
    <scope>NUCLEOTIDE SEQUENCE</scope>
    <source>
        <strain evidence="2">PCC 7425</strain>
    </source>
</reference>